<sequence>MKRDTEDSERRAKAMVKHKAEDSGDKTDGAAAAEPSFRLKKRRNAEETSAHSGSAANRKPCASKQAKTGATQHATSAKGTEANTHLVESLKEPKIEENQVGTGKEITMESKSLTSSLPPMLITVGNFSDLFGLSQFLVGMCHDGKRLVYVPPDHVPEIGIVPSNTVLCLKVKLWEVCELSSDVAVLKEVATSGLEVSESESLPGGE</sequence>
<dbReference type="Proteomes" id="UP000807025">
    <property type="component" value="Unassembled WGS sequence"/>
</dbReference>
<evidence type="ECO:0000313" key="2">
    <source>
        <dbReference type="EMBL" id="KAF9492548.1"/>
    </source>
</evidence>
<dbReference type="EMBL" id="MU154599">
    <property type="protein sequence ID" value="KAF9492548.1"/>
    <property type="molecule type" value="Genomic_DNA"/>
</dbReference>
<dbReference type="SUPFAM" id="SSF54534">
    <property type="entry name" value="FKBP-like"/>
    <property type="match status" value="1"/>
</dbReference>
<protein>
    <submittedName>
        <fullName evidence="2">Uncharacterized protein</fullName>
    </submittedName>
</protein>
<keyword evidence="3" id="KW-1185">Reference proteome</keyword>
<evidence type="ECO:0000256" key="1">
    <source>
        <dbReference type="SAM" id="MobiDB-lite"/>
    </source>
</evidence>
<gene>
    <name evidence="2" type="ORF">BDN71DRAFT_1509342</name>
</gene>
<name>A0A9P6DDX9_PLEER</name>
<evidence type="ECO:0000313" key="3">
    <source>
        <dbReference type="Proteomes" id="UP000807025"/>
    </source>
</evidence>
<reference evidence="2" key="1">
    <citation type="submission" date="2020-11" db="EMBL/GenBank/DDBJ databases">
        <authorList>
            <consortium name="DOE Joint Genome Institute"/>
            <person name="Ahrendt S."/>
            <person name="Riley R."/>
            <person name="Andreopoulos W."/>
            <person name="Labutti K."/>
            <person name="Pangilinan J."/>
            <person name="Ruiz-Duenas F.J."/>
            <person name="Barrasa J.M."/>
            <person name="Sanchez-Garcia M."/>
            <person name="Camarero S."/>
            <person name="Miyauchi S."/>
            <person name="Serrano A."/>
            <person name="Linde D."/>
            <person name="Babiker R."/>
            <person name="Drula E."/>
            <person name="Ayuso-Fernandez I."/>
            <person name="Pacheco R."/>
            <person name="Padilla G."/>
            <person name="Ferreira P."/>
            <person name="Barriuso J."/>
            <person name="Kellner H."/>
            <person name="Castanera R."/>
            <person name="Alfaro M."/>
            <person name="Ramirez L."/>
            <person name="Pisabarro A.G."/>
            <person name="Kuo A."/>
            <person name="Tritt A."/>
            <person name="Lipzen A."/>
            <person name="He G."/>
            <person name="Yan M."/>
            <person name="Ng V."/>
            <person name="Cullen D."/>
            <person name="Martin F."/>
            <person name="Rosso M.-N."/>
            <person name="Henrissat B."/>
            <person name="Hibbett D."/>
            <person name="Martinez A.T."/>
            <person name="Grigoriev I.V."/>
        </authorList>
    </citation>
    <scope>NUCLEOTIDE SEQUENCE</scope>
    <source>
        <strain evidence="2">ATCC 90797</strain>
    </source>
</reference>
<comment type="caution">
    <text evidence="2">The sequence shown here is derived from an EMBL/GenBank/DDBJ whole genome shotgun (WGS) entry which is preliminary data.</text>
</comment>
<organism evidence="2 3">
    <name type="scientific">Pleurotus eryngii</name>
    <name type="common">Boletus of the steppes</name>
    <dbReference type="NCBI Taxonomy" id="5323"/>
    <lineage>
        <taxon>Eukaryota</taxon>
        <taxon>Fungi</taxon>
        <taxon>Dikarya</taxon>
        <taxon>Basidiomycota</taxon>
        <taxon>Agaricomycotina</taxon>
        <taxon>Agaricomycetes</taxon>
        <taxon>Agaricomycetidae</taxon>
        <taxon>Agaricales</taxon>
        <taxon>Pleurotineae</taxon>
        <taxon>Pleurotaceae</taxon>
        <taxon>Pleurotus</taxon>
    </lineage>
</organism>
<accession>A0A9P6DDX9</accession>
<proteinExistence type="predicted"/>
<feature type="compositionally biased region" description="Polar residues" evidence="1">
    <location>
        <begin position="65"/>
        <end position="82"/>
    </location>
</feature>
<feature type="compositionally biased region" description="Basic and acidic residues" evidence="1">
    <location>
        <begin position="1"/>
        <end position="28"/>
    </location>
</feature>
<dbReference type="AlphaFoldDB" id="A0A9P6DDX9"/>
<feature type="region of interest" description="Disordered" evidence="1">
    <location>
        <begin position="1"/>
        <end position="82"/>
    </location>
</feature>